<gene>
    <name evidence="5" type="ORF">RAK27_10255</name>
</gene>
<evidence type="ECO:0000256" key="3">
    <source>
        <dbReference type="ARBA" id="ARBA00023163"/>
    </source>
</evidence>
<dbReference type="Gene3D" id="1.10.10.10">
    <property type="entry name" value="Winged helix-like DNA-binding domain superfamily/Winged helix DNA-binding domain"/>
    <property type="match status" value="1"/>
</dbReference>
<comment type="caution">
    <text evidence="5">The sequence shown here is derived from an EMBL/GenBank/DDBJ whole genome shotgun (WGS) entry which is preliminary data.</text>
</comment>
<proteinExistence type="predicted"/>
<feature type="domain" description="HTH gntR-type" evidence="4">
    <location>
        <begin position="5"/>
        <end position="73"/>
    </location>
</feature>
<dbReference type="InterPro" id="IPR000524">
    <property type="entry name" value="Tscrpt_reg_HTH_GntR"/>
</dbReference>
<dbReference type="Pfam" id="PF07702">
    <property type="entry name" value="UTRA"/>
    <property type="match status" value="1"/>
</dbReference>
<reference evidence="5" key="1">
    <citation type="submission" date="2023-08" db="EMBL/GenBank/DDBJ databases">
        <title>Genomic characterization of piscicolin 126 produced by Carnobacterium maltaromaticum CM22 strain isolated from salmon (Salmo salar).</title>
        <authorList>
            <person name="Gonzalez-Gragera E."/>
            <person name="Garcia-Lopez J.D."/>
            <person name="Teso-Perez C."/>
            <person name="Gimenez-Hernandez I."/>
            <person name="Peralta-Sanchez J.M."/>
            <person name="Valdivia E."/>
            <person name="Montalban-Lopez M."/>
            <person name="Martin-Platero A.M."/>
            <person name="Banos A."/>
            <person name="Martinez-Bueno M."/>
        </authorList>
    </citation>
    <scope>NUCLEOTIDE SEQUENCE</scope>
    <source>
        <strain evidence="5">CM22</strain>
    </source>
</reference>
<dbReference type="RefSeq" id="WP_322809020.1">
    <property type="nucleotide sequence ID" value="NZ_JAVBVO010000003.1"/>
</dbReference>
<dbReference type="GO" id="GO:0045892">
    <property type="term" value="P:negative regulation of DNA-templated transcription"/>
    <property type="evidence" value="ECO:0007669"/>
    <property type="project" value="TreeGrafter"/>
</dbReference>
<dbReference type="EMBL" id="JAVBVO010000003">
    <property type="protein sequence ID" value="MDZ5759039.1"/>
    <property type="molecule type" value="Genomic_DNA"/>
</dbReference>
<accession>A0AAW9JUU5</accession>
<dbReference type="PROSITE" id="PS50949">
    <property type="entry name" value="HTH_GNTR"/>
    <property type="match status" value="1"/>
</dbReference>
<dbReference type="SUPFAM" id="SSF64288">
    <property type="entry name" value="Chorismate lyase-like"/>
    <property type="match status" value="1"/>
</dbReference>
<sequence>MKPKGLLYIEIAETLKKDILEGIYPVGTQIPTENELEVKFSVSKITVRKAIEILANEGYLEKKSGKGTTVLSDRLFNKLSKAASFSTMIEERGHHLSKEILAIEKIKTNSTTPEIAAAFGKEAYKLTRLYRLDYEPYIYFEHYLPVLGDESSLEQMEKLSLYKWLASYQKVVGKFQDTFAVAPAEAAIQKLLNTQSPYLLKRIRTSYSQSEEIIEISHAQYDTDKFPYLIEYEI</sequence>
<dbReference type="Proteomes" id="UP001290462">
    <property type="component" value="Unassembled WGS sequence"/>
</dbReference>
<evidence type="ECO:0000259" key="4">
    <source>
        <dbReference type="PROSITE" id="PS50949"/>
    </source>
</evidence>
<evidence type="ECO:0000256" key="1">
    <source>
        <dbReference type="ARBA" id="ARBA00023015"/>
    </source>
</evidence>
<dbReference type="Pfam" id="PF00392">
    <property type="entry name" value="GntR"/>
    <property type="match status" value="1"/>
</dbReference>
<name>A0AAW9JUU5_CARML</name>
<protein>
    <submittedName>
        <fullName evidence="5">GntR family transcriptional regulator</fullName>
    </submittedName>
</protein>
<evidence type="ECO:0000313" key="6">
    <source>
        <dbReference type="Proteomes" id="UP001290462"/>
    </source>
</evidence>
<dbReference type="Gene3D" id="3.40.1410.10">
    <property type="entry name" value="Chorismate lyase-like"/>
    <property type="match status" value="1"/>
</dbReference>
<keyword evidence="1" id="KW-0805">Transcription regulation</keyword>
<organism evidence="5 6">
    <name type="scientific">Carnobacterium maltaromaticum</name>
    <name type="common">Carnobacterium piscicola</name>
    <dbReference type="NCBI Taxonomy" id="2751"/>
    <lineage>
        <taxon>Bacteria</taxon>
        <taxon>Bacillati</taxon>
        <taxon>Bacillota</taxon>
        <taxon>Bacilli</taxon>
        <taxon>Lactobacillales</taxon>
        <taxon>Carnobacteriaceae</taxon>
        <taxon>Carnobacterium</taxon>
    </lineage>
</organism>
<dbReference type="PRINTS" id="PR00035">
    <property type="entry name" value="HTHGNTR"/>
</dbReference>
<dbReference type="GO" id="GO:0003677">
    <property type="term" value="F:DNA binding"/>
    <property type="evidence" value="ECO:0007669"/>
    <property type="project" value="UniProtKB-KW"/>
</dbReference>
<dbReference type="SMART" id="SM00345">
    <property type="entry name" value="HTH_GNTR"/>
    <property type="match status" value="1"/>
</dbReference>
<dbReference type="PANTHER" id="PTHR44846">
    <property type="entry name" value="MANNOSYL-D-GLYCERATE TRANSPORT/METABOLISM SYSTEM REPRESSOR MNGR-RELATED"/>
    <property type="match status" value="1"/>
</dbReference>
<dbReference type="AlphaFoldDB" id="A0AAW9JUU5"/>
<dbReference type="SUPFAM" id="SSF46785">
    <property type="entry name" value="Winged helix' DNA-binding domain"/>
    <property type="match status" value="1"/>
</dbReference>
<dbReference type="InterPro" id="IPR011663">
    <property type="entry name" value="UTRA"/>
</dbReference>
<evidence type="ECO:0000313" key="5">
    <source>
        <dbReference type="EMBL" id="MDZ5759039.1"/>
    </source>
</evidence>
<dbReference type="InterPro" id="IPR036390">
    <property type="entry name" value="WH_DNA-bd_sf"/>
</dbReference>
<dbReference type="SMART" id="SM00866">
    <property type="entry name" value="UTRA"/>
    <property type="match status" value="1"/>
</dbReference>
<dbReference type="InterPro" id="IPR028978">
    <property type="entry name" value="Chorismate_lyase_/UTRA_dom_sf"/>
</dbReference>
<dbReference type="InterPro" id="IPR036388">
    <property type="entry name" value="WH-like_DNA-bd_sf"/>
</dbReference>
<dbReference type="InterPro" id="IPR050679">
    <property type="entry name" value="Bact_HTH_transcr_reg"/>
</dbReference>
<keyword evidence="3" id="KW-0804">Transcription</keyword>
<dbReference type="PANTHER" id="PTHR44846:SF1">
    <property type="entry name" value="MANNOSYL-D-GLYCERATE TRANSPORT_METABOLISM SYSTEM REPRESSOR MNGR-RELATED"/>
    <property type="match status" value="1"/>
</dbReference>
<dbReference type="GO" id="GO:0003700">
    <property type="term" value="F:DNA-binding transcription factor activity"/>
    <property type="evidence" value="ECO:0007669"/>
    <property type="project" value="InterPro"/>
</dbReference>
<evidence type="ECO:0000256" key="2">
    <source>
        <dbReference type="ARBA" id="ARBA00023125"/>
    </source>
</evidence>
<keyword evidence="2" id="KW-0238">DNA-binding</keyword>
<dbReference type="CDD" id="cd07377">
    <property type="entry name" value="WHTH_GntR"/>
    <property type="match status" value="1"/>
</dbReference>